<dbReference type="InterPro" id="IPR025669">
    <property type="entry name" value="AAA_dom"/>
</dbReference>
<accession>A0ABT9RXQ7</accession>
<organism evidence="2 3">
    <name type="scientific">Pseudarthrobacter enclensis</name>
    <dbReference type="NCBI Taxonomy" id="993070"/>
    <lineage>
        <taxon>Bacteria</taxon>
        <taxon>Bacillati</taxon>
        <taxon>Actinomycetota</taxon>
        <taxon>Actinomycetes</taxon>
        <taxon>Micrococcales</taxon>
        <taxon>Micrococcaceae</taxon>
        <taxon>Pseudarthrobacter</taxon>
    </lineage>
</organism>
<proteinExistence type="predicted"/>
<evidence type="ECO:0000313" key="2">
    <source>
        <dbReference type="EMBL" id="MDP9890032.1"/>
    </source>
</evidence>
<dbReference type="Gene3D" id="3.40.50.300">
    <property type="entry name" value="P-loop containing nucleotide triphosphate hydrolases"/>
    <property type="match status" value="1"/>
</dbReference>
<dbReference type="Proteomes" id="UP001226577">
    <property type="component" value="Unassembled WGS sequence"/>
</dbReference>
<dbReference type="EMBL" id="JAUSRE010000022">
    <property type="protein sequence ID" value="MDP9890032.1"/>
    <property type="molecule type" value="Genomic_DNA"/>
</dbReference>
<dbReference type="RefSeq" id="WP_306971343.1">
    <property type="nucleotide sequence ID" value="NZ_JAUSRE010000022.1"/>
</dbReference>
<dbReference type="PANTHER" id="PTHR13696:SF99">
    <property type="entry name" value="COBYRINIC ACID AC-DIAMIDE SYNTHASE"/>
    <property type="match status" value="1"/>
</dbReference>
<reference evidence="2 3" key="1">
    <citation type="submission" date="2023-07" db="EMBL/GenBank/DDBJ databases">
        <title>Sorghum-associated microbial communities from plants grown in Nebraska, USA.</title>
        <authorList>
            <person name="Schachtman D."/>
        </authorList>
    </citation>
    <scope>NUCLEOTIDE SEQUENCE [LARGE SCALE GENOMIC DNA]</scope>
    <source>
        <strain evidence="2 3">CC222</strain>
    </source>
</reference>
<evidence type="ECO:0000259" key="1">
    <source>
        <dbReference type="Pfam" id="PF13614"/>
    </source>
</evidence>
<dbReference type="InterPro" id="IPR027417">
    <property type="entry name" value="P-loop_NTPase"/>
</dbReference>
<name>A0ABT9RXQ7_9MICC</name>
<dbReference type="PANTHER" id="PTHR13696">
    <property type="entry name" value="P-LOOP CONTAINING NUCLEOSIDE TRIPHOSPHATE HYDROLASE"/>
    <property type="match status" value="1"/>
</dbReference>
<evidence type="ECO:0000313" key="3">
    <source>
        <dbReference type="Proteomes" id="UP001226577"/>
    </source>
</evidence>
<dbReference type="Pfam" id="PF13614">
    <property type="entry name" value="AAA_31"/>
    <property type="match status" value="1"/>
</dbReference>
<dbReference type="SUPFAM" id="SSF52540">
    <property type="entry name" value="P-loop containing nucleoside triphosphate hydrolases"/>
    <property type="match status" value="1"/>
</dbReference>
<dbReference type="InterPro" id="IPR050678">
    <property type="entry name" value="DNA_Partitioning_ATPase"/>
</dbReference>
<keyword evidence="3" id="KW-1185">Reference proteome</keyword>
<comment type="caution">
    <text evidence="2">The sequence shown here is derived from an EMBL/GenBank/DDBJ whole genome shotgun (WGS) entry which is preliminary data.</text>
</comment>
<dbReference type="CDD" id="cd02042">
    <property type="entry name" value="ParAB_family"/>
    <property type="match status" value="1"/>
</dbReference>
<protein>
    <submittedName>
        <fullName evidence="2">Cellulose biosynthesis protein BcsQ</fullName>
    </submittedName>
</protein>
<gene>
    <name evidence="2" type="ORF">J2X98_003644</name>
</gene>
<sequence>MKHDLDRGALSRVIAVINGKGGVFKTSLVANVGGLLAEAGSRVLLVDLDPQGNLAEDLGYSEQGDGGRSLAAALCFGAEPTLLTSIRPNLDVIAGGPELDDAAAFLGAKAQKDRDAAHLALAKMLAAVAGEYDLVLLDCPPGNEPLQAAAVAAARYALVPLKTDMSSRKGVAAVAARMDSVVGLNPSLDLLGVVLVGTGTNSKQVHKVTRDHLIADFGTDEVLFPMTIRHAEATAQACRERGLLAHELERELSKAPKWWEVLRGEAKATHAGPKSASSVAEDLHAVAMEVTRRVAATESQEVSA</sequence>
<feature type="domain" description="AAA" evidence="1">
    <location>
        <begin position="12"/>
        <end position="187"/>
    </location>
</feature>